<organism evidence="1 2">
    <name type="scientific">Sphaerodactylus townsendi</name>
    <dbReference type="NCBI Taxonomy" id="933632"/>
    <lineage>
        <taxon>Eukaryota</taxon>
        <taxon>Metazoa</taxon>
        <taxon>Chordata</taxon>
        <taxon>Craniata</taxon>
        <taxon>Vertebrata</taxon>
        <taxon>Euteleostomi</taxon>
        <taxon>Lepidosauria</taxon>
        <taxon>Squamata</taxon>
        <taxon>Bifurcata</taxon>
        <taxon>Gekkota</taxon>
        <taxon>Sphaerodactylidae</taxon>
        <taxon>Sphaerodactylus</taxon>
    </lineage>
</organism>
<sequence length="102" mass="11115">MIQVPLNMKILALLLVTCTLVFGETTPPPEEDSTTNAETTSPPEESSATSTYDGGKLIRTTIPRNAVKDIRRGLFASVGDLIARLLKVFGDARINWIKAWLG</sequence>
<comment type="caution">
    <text evidence="1">The sequence shown here is derived from an EMBL/GenBank/DDBJ whole genome shotgun (WGS) entry which is preliminary data.</text>
</comment>
<dbReference type="Proteomes" id="UP000827872">
    <property type="component" value="Linkage Group LG03"/>
</dbReference>
<evidence type="ECO:0000313" key="2">
    <source>
        <dbReference type="Proteomes" id="UP000827872"/>
    </source>
</evidence>
<proteinExistence type="predicted"/>
<keyword evidence="2" id="KW-1185">Reference proteome</keyword>
<reference evidence="1" key="1">
    <citation type="submission" date="2021-08" db="EMBL/GenBank/DDBJ databases">
        <title>The first chromosome-level gecko genome reveals the dynamic sex chromosomes of Neotropical dwarf geckos (Sphaerodactylidae: Sphaerodactylus).</title>
        <authorList>
            <person name="Pinto B.J."/>
            <person name="Keating S.E."/>
            <person name="Gamble T."/>
        </authorList>
    </citation>
    <scope>NUCLEOTIDE SEQUENCE</scope>
    <source>
        <strain evidence="1">TG3544</strain>
    </source>
</reference>
<protein>
    <submittedName>
        <fullName evidence="1">Uncharacterized protein</fullName>
    </submittedName>
</protein>
<gene>
    <name evidence="1" type="ORF">K3G42_032180</name>
</gene>
<accession>A0ACB8EMF4</accession>
<dbReference type="EMBL" id="CM037616">
    <property type="protein sequence ID" value="KAH7993738.1"/>
    <property type="molecule type" value="Genomic_DNA"/>
</dbReference>
<evidence type="ECO:0000313" key="1">
    <source>
        <dbReference type="EMBL" id="KAH7993738.1"/>
    </source>
</evidence>
<name>A0ACB8EMF4_9SAUR</name>